<evidence type="ECO:0000259" key="6">
    <source>
        <dbReference type="Pfam" id="PF06271"/>
    </source>
</evidence>
<comment type="caution">
    <text evidence="7">The sequence shown here is derived from an EMBL/GenBank/DDBJ whole genome shotgun (WGS) entry which is preliminary data.</text>
</comment>
<evidence type="ECO:0000256" key="1">
    <source>
        <dbReference type="ARBA" id="ARBA00004141"/>
    </source>
</evidence>
<gene>
    <name evidence="7" type="ORF">G6034_05270</name>
</gene>
<dbReference type="EMBL" id="JAAMFM010000005">
    <property type="protein sequence ID" value="NVM94327.1"/>
    <property type="molecule type" value="Genomic_DNA"/>
</dbReference>
<accession>A0A7Y7LXX1</accession>
<keyword evidence="3 5" id="KW-1133">Transmembrane helix</keyword>
<evidence type="ECO:0000256" key="4">
    <source>
        <dbReference type="ARBA" id="ARBA00023136"/>
    </source>
</evidence>
<feature type="transmembrane region" description="Helical" evidence="5">
    <location>
        <begin position="74"/>
        <end position="93"/>
    </location>
</feature>
<comment type="subcellular location">
    <subcellularLocation>
        <location evidence="1">Membrane</location>
        <topology evidence="1">Multi-pass membrane protein</topology>
    </subcellularLocation>
</comment>
<proteinExistence type="predicted"/>
<evidence type="ECO:0000256" key="5">
    <source>
        <dbReference type="SAM" id="Phobius"/>
    </source>
</evidence>
<keyword evidence="2 5" id="KW-0812">Transmembrane</keyword>
<organism evidence="7 8">
    <name type="scientific">Arthrobacter wenxiniae</name>
    <dbReference type="NCBI Taxonomy" id="2713570"/>
    <lineage>
        <taxon>Bacteria</taxon>
        <taxon>Bacillati</taxon>
        <taxon>Actinomycetota</taxon>
        <taxon>Actinomycetes</taxon>
        <taxon>Micrococcales</taxon>
        <taxon>Micrococcaceae</taxon>
        <taxon>Arthrobacter</taxon>
    </lineage>
</organism>
<evidence type="ECO:0000313" key="8">
    <source>
        <dbReference type="Proteomes" id="UP000543556"/>
    </source>
</evidence>
<keyword evidence="8" id="KW-1185">Reference proteome</keyword>
<keyword evidence="4 5" id="KW-0472">Membrane</keyword>
<feature type="domain" description="RDD" evidence="6">
    <location>
        <begin position="62"/>
        <end position="181"/>
    </location>
</feature>
<feature type="transmembrane region" description="Helical" evidence="5">
    <location>
        <begin position="105"/>
        <end position="127"/>
    </location>
</feature>
<reference evidence="7 8" key="1">
    <citation type="submission" date="2020-02" db="EMBL/GenBank/DDBJ databases">
        <title>Genome sequence of strain AETb3-4.</title>
        <authorList>
            <person name="Gao J."/>
            <person name="Zhang X."/>
        </authorList>
    </citation>
    <scope>NUCLEOTIDE SEQUENCE [LARGE SCALE GENOMIC DNA]</scope>
    <source>
        <strain evidence="7 8">AETb3-4</strain>
    </source>
</reference>
<name>A0A7Y7LXX1_9MICC</name>
<dbReference type="InterPro" id="IPR010432">
    <property type="entry name" value="RDD"/>
</dbReference>
<evidence type="ECO:0000256" key="2">
    <source>
        <dbReference type="ARBA" id="ARBA00022692"/>
    </source>
</evidence>
<evidence type="ECO:0000313" key="7">
    <source>
        <dbReference type="EMBL" id="NVM94327.1"/>
    </source>
</evidence>
<sequence length="192" mass="19704">MARKVAESCRNCGAELAAGSAFSTLRGMAVTSPAASPAPRAVPLACPAHAQLAAAGLAMEVAGRRLAAKMVDGVLPAILMGTALVTGTALLSVKESNSFRTIDFSWPAVPGRIASVLSLAYVLWLWFREARTGKVPGNIAFGVRTTHVDGLPASVPATFLRNLIIAAASIAFHVGSVVVVSNAGDANARRQG</sequence>
<dbReference type="RefSeq" id="WP_176634063.1">
    <property type="nucleotide sequence ID" value="NZ_JAAMFM010000005.1"/>
</dbReference>
<dbReference type="GO" id="GO:0016020">
    <property type="term" value="C:membrane"/>
    <property type="evidence" value="ECO:0007669"/>
    <property type="project" value="UniProtKB-SubCell"/>
</dbReference>
<dbReference type="AlphaFoldDB" id="A0A7Y7LXX1"/>
<protein>
    <submittedName>
        <fullName evidence="7">RDD family protein</fullName>
    </submittedName>
</protein>
<dbReference type="Pfam" id="PF06271">
    <property type="entry name" value="RDD"/>
    <property type="match status" value="1"/>
</dbReference>
<evidence type="ECO:0000256" key="3">
    <source>
        <dbReference type="ARBA" id="ARBA00022989"/>
    </source>
</evidence>
<dbReference type="Proteomes" id="UP000543556">
    <property type="component" value="Unassembled WGS sequence"/>
</dbReference>